<dbReference type="Pfam" id="PF00528">
    <property type="entry name" value="BPD_transp_1"/>
    <property type="match status" value="1"/>
</dbReference>
<dbReference type="CDD" id="cd06261">
    <property type="entry name" value="TM_PBP2"/>
    <property type="match status" value="1"/>
</dbReference>
<feature type="transmembrane region" description="Helical" evidence="11">
    <location>
        <begin position="113"/>
        <end position="132"/>
    </location>
</feature>
<proteinExistence type="inferred from homology"/>
<dbReference type="InterPro" id="IPR050901">
    <property type="entry name" value="BP-dep_ABC_trans_perm"/>
</dbReference>
<feature type="transmembrane region" description="Helical" evidence="11">
    <location>
        <begin position="144"/>
        <end position="163"/>
    </location>
</feature>
<evidence type="ECO:0000256" key="11">
    <source>
        <dbReference type="RuleBase" id="RU363032"/>
    </source>
</evidence>
<evidence type="ECO:0000256" key="9">
    <source>
        <dbReference type="ARBA" id="ARBA00023136"/>
    </source>
</evidence>
<dbReference type="InterPro" id="IPR035906">
    <property type="entry name" value="MetI-like_sf"/>
</dbReference>
<evidence type="ECO:0000256" key="2">
    <source>
        <dbReference type="ARBA" id="ARBA00004651"/>
    </source>
</evidence>
<dbReference type="RefSeq" id="WP_002634675.1">
    <property type="nucleotide sequence ID" value="NZ_CP012109.1"/>
</dbReference>
<comment type="subcellular location">
    <subcellularLocation>
        <location evidence="2 11">Cell membrane</location>
        <topology evidence="2 11">Multi-pass membrane protein</topology>
    </subcellularLocation>
</comment>
<dbReference type="STRING" id="1297742.A176_001530"/>
<keyword evidence="8 11" id="KW-1133">Transmembrane helix</keyword>
<comment type="similarity">
    <text evidence="3">Belongs to the binding-protein-dependent transport system permease family. MalFG subfamily.</text>
</comment>
<dbReference type="eggNOG" id="COG3833">
    <property type="taxonomic scope" value="Bacteria"/>
</dbReference>
<dbReference type="GO" id="GO:0042956">
    <property type="term" value="P:maltodextrin transmembrane transport"/>
    <property type="evidence" value="ECO:0007669"/>
    <property type="project" value="TreeGrafter"/>
</dbReference>
<evidence type="ECO:0000256" key="4">
    <source>
        <dbReference type="ARBA" id="ARBA00022448"/>
    </source>
</evidence>
<protein>
    <recommendedName>
        <fullName evidence="10">Maltose/maltodextrin transport system permease protein MalG</fullName>
    </recommendedName>
</protein>
<keyword evidence="4 11" id="KW-0813">Transport</keyword>
<feature type="transmembrane region" description="Helical" evidence="11">
    <location>
        <begin position="76"/>
        <end position="101"/>
    </location>
</feature>
<dbReference type="PATRIC" id="fig|1297742.4.peg.1547"/>
<dbReference type="InterPro" id="IPR000515">
    <property type="entry name" value="MetI-like"/>
</dbReference>
<accession>A0A0H4WST7</accession>
<dbReference type="SUPFAM" id="SSF161098">
    <property type="entry name" value="MetI-like"/>
    <property type="match status" value="1"/>
</dbReference>
<dbReference type="Gene3D" id="1.10.3720.10">
    <property type="entry name" value="MetI-like"/>
    <property type="match status" value="1"/>
</dbReference>
<evidence type="ECO:0000256" key="7">
    <source>
        <dbReference type="ARBA" id="ARBA00022692"/>
    </source>
</evidence>
<sequence length="282" mass="30518">MNHPSRLKMALIHAGLTLLCMATLYPVLWVVKMALSPTDGLALTANPFPETVTFEHFRQVLSGTDAAGRWVFGRQLLASIVVSGATTMVGLTLAVSAAYALSRFRFPGKDGGMQALLITQMFPATLMMVPIYSILQKLHLLDSLSGLVLVYATTALPFCIWNLKGYFDTLPRELEEAAVMDGASTFQVFIRVVLPLARPALAVTALFSFMTAWNEFILAATLLNDPSRFTLPVALQRYVGEHKVEWGKFAAGALIVSAPVMALFFALQKHLVGGLTAGGVKG</sequence>
<evidence type="ECO:0000256" key="1">
    <source>
        <dbReference type="ARBA" id="ARBA00002264"/>
    </source>
</evidence>
<feature type="transmembrane region" description="Helical" evidence="11">
    <location>
        <begin position="12"/>
        <end position="31"/>
    </location>
</feature>
<evidence type="ECO:0000256" key="6">
    <source>
        <dbReference type="ARBA" id="ARBA00022597"/>
    </source>
</evidence>
<organism evidence="13 14">
    <name type="scientific">Pseudomyxococcus hansupus</name>
    <dbReference type="NCBI Taxonomy" id="1297742"/>
    <lineage>
        <taxon>Bacteria</taxon>
        <taxon>Pseudomonadati</taxon>
        <taxon>Myxococcota</taxon>
        <taxon>Myxococcia</taxon>
        <taxon>Myxococcales</taxon>
        <taxon>Cystobacterineae</taxon>
        <taxon>Myxococcaceae</taxon>
        <taxon>Pseudomyxococcus</taxon>
    </lineage>
</organism>
<evidence type="ECO:0000256" key="10">
    <source>
        <dbReference type="ARBA" id="ARBA00041109"/>
    </source>
</evidence>
<comment type="function">
    <text evidence="1">Part of the ABC transporter complex MalEFGK involved in maltose/maltodextrin import. Probably responsible for the translocation of the substrate across the membrane.</text>
</comment>
<feature type="transmembrane region" description="Helical" evidence="11">
    <location>
        <begin position="249"/>
        <end position="267"/>
    </location>
</feature>
<feature type="domain" description="ABC transmembrane type-1" evidence="12">
    <location>
        <begin position="76"/>
        <end position="267"/>
    </location>
</feature>
<evidence type="ECO:0000313" key="14">
    <source>
        <dbReference type="Proteomes" id="UP000009026"/>
    </source>
</evidence>
<keyword evidence="6" id="KW-0762">Sugar transport</keyword>
<name>A0A0H4WST7_9BACT</name>
<keyword evidence="14" id="KW-1185">Reference proteome</keyword>
<gene>
    <name evidence="13" type="ORF">A176_001530</name>
</gene>
<keyword evidence="5" id="KW-1003">Cell membrane</keyword>
<dbReference type="KEGG" id="mym:A176_001530"/>
<evidence type="ECO:0000259" key="12">
    <source>
        <dbReference type="PROSITE" id="PS50928"/>
    </source>
</evidence>
<dbReference type="GO" id="GO:0005886">
    <property type="term" value="C:plasma membrane"/>
    <property type="evidence" value="ECO:0007669"/>
    <property type="project" value="UniProtKB-SubCell"/>
</dbReference>
<evidence type="ECO:0000256" key="5">
    <source>
        <dbReference type="ARBA" id="ARBA00022475"/>
    </source>
</evidence>
<keyword evidence="9 11" id="KW-0472">Membrane</keyword>
<dbReference type="OrthoDB" id="9790107at2"/>
<dbReference type="Proteomes" id="UP000009026">
    <property type="component" value="Chromosome"/>
</dbReference>
<dbReference type="PANTHER" id="PTHR32243:SF50">
    <property type="entry name" value="MALTOSE_MALTODEXTRIN TRANSPORT SYSTEM PERMEASE PROTEIN MALG"/>
    <property type="match status" value="1"/>
</dbReference>
<reference evidence="13 14" key="1">
    <citation type="journal article" date="2016" name="PLoS ONE">
        <title>Complete Genome Sequence and Comparative Genomics of a Novel Myxobacterium Myxococcus hansupus.</title>
        <authorList>
            <person name="Sharma G."/>
            <person name="Narwani T."/>
            <person name="Subramanian S."/>
        </authorList>
    </citation>
    <scope>NUCLEOTIDE SEQUENCE [LARGE SCALE GENOMIC DNA]</scope>
    <source>
        <strain evidence="14">mixupus</strain>
    </source>
</reference>
<evidence type="ECO:0000256" key="8">
    <source>
        <dbReference type="ARBA" id="ARBA00022989"/>
    </source>
</evidence>
<dbReference type="GO" id="GO:0015423">
    <property type="term" value="F:ABC-type maltose transporter activity"/>
    <property type="evidence" value="ECO:0007669"/>
    <property type="project" value="TreeGrafter"/>
</dbReference>
<keyword evidence="7 11" id="KW-0812">Transmembrane</keyword>
<dbReference type="EMBL" id="CP012109">
    <property type="protein sequence ID" value="AKQ64618.1"/>
    <property type="molecule type" value="Genomic_DNA"/>
</dbReference>
<dbReference type="AlphaFoldDB" id="A0A0H4WST7"/>
<evidence type="ECO:0000313" key="13">
    <source>
        <dbReference type="EMBL" id="AKQ64618.1"/>
    </source>
</evidence>
<evidence type="ECO:0000256" key="3">
    <source>
        <dbReference type="ARBA" id="ARBA00009047"/>
    </source>
</evidence>
<dbReference type="PANTHER" id="PTHR32243">
    <property type="entry name" value="MALTOSE TRANSPORT SYSTEM PERMEASE-RELATED"/>
    <property type="match status" value="1"/>
</dbReference>
<dbReference type="PROSITE" id="PS50928">
    <property type="entry name" value="ABC_TM1"/>
    <property type="match status" value="1"/>
</dbReference>